<sequence length="153" mass="18140">MLQLVNGKNRTTLTDNSSAPNKIKYTISDIEQSLITSIRKTTWLPLDEVWEMMLEQNTTITRSSVYRTFCRNDINKVPQEKRDKAKKFKEYEPGYLHMDVTYLPKFNGVKYYLFVAIDRATRTLYFEVYDAKTSENTEKFMNNCLEFFPSWTP</sequence>
<dbReference type="GO" id="GO:0003676">
    <property type="term" value="F:nucleic acid binding"/>
    <property type="evidence" value="ECO:0007669"/>
    <property type="project" value="InterPro"/>
</dbReference>
<dbReference type="InterPro" id="IPR036397">
    <property type="entry name" value="RNaseH_sf"/>
</dbReference>
<protein>
    <submittedName>
        <fullName evidence="1">Transposase</fullName>
    </submittedName>
</protein>
<evidence type="ECO:0000313" key="1">
    <source>
        <dbReference type="EMBL" id="VAX28654.1"/>
    </source>
</evidence>
<dbReference type="InterPro" id="IPR012337">
    <property type="entry name" value="RNaseH-like_sf"/>
</dbReference>
<dbReference type="AlphaFoldDB" id="A0A3B1CXR4"/>
<organism evidence="1">
    <name type="scientific">hydrothermal vent metagenome</name>
    <dbReference type="NCBI Taxonomy" id="652676"/>
    <lineage>
        <taxon>unclassified sequences</taxon>
        <taxon>metagenomes</taxon>
        <taxon>ecological metagenomes</taxon>
    </lineage>
</organism>
<name>A0A3B1CXR4_9ZZZZ</name>
<accession>A0A3B1CXR4</accession>
<reference evidence="1" key="1">
    <citation type="submission" date="2018-06" db="EMBL/GenBank/DDBJ databases">
        <authorList>
            <person name="Zhirakovskaya E."/>
        </authorList>
    </citation>
    <scope>NUCLEOTIDE SEQUENCE</scope>
</reference>
<dbReference type="EMBL" id="UOGD01000422">
    <property type="protein sequence ID" value="VAX28654.1"/>
    <property type="molecule type" value="Genomic_DNA"/>
</dbReference>
<dbReference type="SUPFAM" id="SSF53098">
    <property type="entry name" value="Ribonuclease H-like"/>
    <property type="match status" value="1"/>
</dbReference>
<proteinExistence type="predicted"/>
<gene>
    <name evidence="1" type="ORF">MNBD_IGNAVI01-1392</name>
</gene>
<dbReference type="Gene3D" id="3.30.420.10">
    <property type="entry name" value="Ribonuclease H-like superfamily/Ribonuclease H"/>
    <property type="match status" value="1"/>
</dbReference>